<reference evidence="3 4" key="1">
    <citation type="submission" date="2020-08" db="EMBL/GenBank/DDBJ databases">
        <title>Genomic Encyclopedia of Type Strains, Phase IV (KMG-IV): sequencing the most valuable type-strain genomes for metagenomic binning, comparative biology and taxonomic classification.</title>
        <authorList>
            <person name="Goeker M."/>
        </authorList>
    </citation>
    <scope>NUCLEOTIDE SEQUENCE [LARGE SCALE GENOMIC DNA]</scope>
    <source>
        <strain evidence="3 4">DSM 26723</strain>
    </source>
</reference>
<keyword evidence="4" id="KW-1185">Reference proteome</keyword>
<dbReference type="Pfam" id="PF01650">
    <property type="entry name" value="Peptidase_C13"/>
    <property type="match status" value="1"/>
</dbReference>
<dbReference type="EMBL" id="JACHHZ010000003">
    <property type="protein sequence ID" value="MBB6094100.1"/>
    <property type="molecule type" value="Genomic_DNA"/>
</dbReference>
<feature type="region of interest" description="Disordered" evidence="1">
    <location>
        <begin position="175"/>
        <end position="204"/>
    </location>
</feature>
<keyword evidence="2" id="KW-0472">Membrane</keyword>
<feature type="transmembrane region" description="Helical" evidence="2">
    <location>
        <begin position="260"/>
        <end position="282"/>
    </location>
</feature>
<evidence type="ECO:0000313" key="3">
    <source>
        <dbReference type="EMBL" id="MBB6094100.1"/>
    </source>
</evidence>
<dbReference type="GO" id="GO:0008233">
    <property type="term" value="F:peptidase activity"/>
    <property type="evidence" value="ECO:0007669"/>
    <property type="project" value="InterPro"/>
</dbReference>
<evidence type="ECO:0008006" key="5">
    <source>
        <dbReference type="Google" id="ProtNLM"/>
    </source>
</evidence>
<dbReference type="SUPFAM" id="SSF103473">
    <property type="entry name" value="MFS general substrate transporter"/>
    <property type="match status" value="1"/>
</dbReference>
<comment type="caution">
    <text evidence="3">The sequence shown here is derived from an EMBL/GenBank/DDBJ whole genome shotgun (WGS) entry which is preliminary data.</text>
</comment>
<dbReference type="RefSeq" id="WP_184333065.1">
    <property type="nucleotide sequence ID" value="NZ_JACHHZ010000003.1"/>
</dbReference>
<dbReference type="GO" id="GO:0006508">
    <property type="term" value="P:proteolysis"/>
    <property type="evidence" value="ECO:0007669"/>
    <property type="project" value="InterPro"/>
</dbReference>
<keyword evidence="2" id="KW-1133">Transmembrane helix</keyword>
<dbReference type="AlphaFoldDB" id="A0A841HPD3"/>
<feature type="transmembrane region" description="Helical" evidence="2">
    <location>
        <begin position="294"/>
        <end position="313"/>
    </location>
</feature>
<feature type="compositionally biased region" description="Low complexity" evidence="1">
    <location>
        <begin position="176"/>
        <end position="204"/>
    </location>
</feature>
<organism evidence="3 4">
    <name type="scientific">Povalibacter uvarum</name>
    <dbReference type="NCBI Taxonomy" id="732238"/>
    <lineage>
        <taxon>Bacteria</taxon>
        <taxon>Pseudomonadati</taxon>
        <taxon>Pseudomonadota</taxon>
        <taxon>Gammaproteobacteria</taxon>
        <taxon>Steroidobacterales</taxon>
        <taxon>Steroidobacteraceae</taxon>
        <taxon>Povalibacter</taxon>
    </lineage>
</organism>
<keyword evidence="2" id="KW-0812">Transmembrane</keyword>
<evidence type="ECO:0000256" key="1">
    <source>
        <dbReference type="SAM" id="MobiDB-lite"/>
    </source>
</evidence>
<feature type="transmembrane region" description="Helical" evidence="2">
    <location>
        <begin position="349"/>
        <end position="366"/>
    </location>
</feature>
<evidence type="ECO:0000313" key="4">
    <source>
        <dbReference type="Proteomes" id="UP000588068"/>
    </source>
</evidence>
<name>A0A841HPD3_9GAMM</name>
<protein>
    <recommendedName>
        <fullName evidence="5">Peptidase C13-like protein</fullName>
    </recommendedName>
</protein>
<dbReference type="Gene3D" id="3.40.50.1460">
    <property type="match status" value="1"/>
</dbReference>
<gene>
    <name evidence="3" type="ORF">HNQ60_002981</name>
</gene>
<feature type="transmembrane region" description="Helical" evidence="2">
    <location>
        <begin position="319"/>
        <end position="337"/>
    </location>
</feature>
<feature type="transmembrane region" description="Helical" evidence="2">
    <location>
        <begin position="234"/>
        <end position="254"/>
    </location>
</feature>
<dbReference type="InterPro" id="IPR001096">
    <property type="entry name" value="Peptidase_C13"/>
</dbReference>
<feature type="transmembrane region" description="Helical" evidence="2">
    <location>
        <begin position="64"/>
        <end position="82"/>
    </location>
</feature>
<accession>A0A841HPD3</accession>
<feature type="transmembrane region" description="Helical" evidence="2">
    <location>
        <begin position="37"/>
        <end position="58"/>
    </location>
</feature>
<dbReference type="SUPFAM" id="SSF52129">
    <property type="entry name" value="Caspase-like"/>
    <property type="match status" value="1"/>
</dbReference>
<sequence length="647" mass="70120">MNTLEIRSTLTLADWQAYQAAWALRLQARSRLSRRNIVVTLGVALAMAIALVGASVYLGQSVPFLAVVIGAAAAVLGVMINMRRMRAAAQPDESGVVLGPSRLTIDPSGLLLEKSHSTIRHDWAVYQEITIAPGHLFIWVDRVAALIVPVRDLPESVSAHQAADLIRELAEAGRSQPAQTQIEPQPETEPEAATSSSVPVMPSSSTQVPFLRSIGRFLTLRPVTNPDLDLSDRALLALAALSIALWILIDLLVALPDSTFYAYGFVGVGWYGSIAMLLAAIWARLSDPPVSLRATLALTLAFIPIAIVLAMLLGYLPSAVSLGASIILAFYAVAYGHTALKSVTARHQAGAMFASLLFLSLAAWFAQTQYVEPGFWYPAEDESAELTDEAQDYLARWQQIEPVLFGQAQFVDESVAAMERPTDLRAAAFFVGFAGMGEERVFAGEIELANKVIDEKFGTATRSLRLVNDRRDLDSHPFASPTALRRALTGIAERMNLEEDVLILSLSSHGSAGGELSVSNSGVPLNNLDAETLADALDESGIRWRVIIVSACYSGTFIEPLRNDDTIVITAAAADRTSFGCSDDRDLTYFGEAFYRDALPSAPDLRTAFQRTRDAIAQREQAEQIEASNPQAFFGVGVERKLRGVMR</sequence>
<dbReference type="InterPro" id="IPR036259">
    <property type="entry name" value="MFS_trans_sf"/>
</dbReference>
<proteinExistence type="predicted"/>
<evidence type="ECO:0000256" key="2">
    <source>
        <dbReference type="SAM" id="Phobius"/>
    </source>
</evidence>
<dbReference type="InterPro" id="IPR029030">
    <property type="entry name" value="Caspase-like_dom_sf"/>
</dbReference>
<dbReference type="Proteomes" id="UP000588068">
    <property type="component" value="Unassembled WGS sequence"/>
</dbReference>